<dbReference type="GO" id="GO:0005948">
    <property type="term" value="C:acetolactate synthase complex"/>
    <property type="evidence" value="ECO:0007669"/>
    <property type="project" value="TreeGrafter"/>
</dbReference>
<feature type="domain" description="Thiamine pyrophosphate enzyme N-terminal TPP-binding" evidence="7">
    <location>
        <begin position="1"/>
        <end position="124"/>
    </location>
</feature>
<evidence type="ECO:0000256" key="2">
    <source>
        <dbReference type="ARBA" id="ARBA00023052"/>
    </source>
</evidence>
<feature type="compositionally biased region" description="Basic and acidic residues" evidence="4">
    <location>
        <begin position="172"/>
        <end position="188"/>
    </location>
</feature>
<organism evidence="8 9">
    <name type="scientific">Aminithiophilus ramosus</name>
    <dbReference type="NCBI Taxonomy" id="3029084"/>
    <lineage>
        <taxon>Bacteria</taxon>
        <taxon>Thermotogati</taxon>
        <taxon>Synergistota</taxon>
        <taxon>Synergistia</taxon>
        <taxon>Synergistales</taxon>
        <taxon>Aminithiophilaceae</taxon>
        <taxon>Aminithiophilus</taxon>
    </lineage>
</organism>
<dbReference type="GO" id="GO:0009097">
    <property type="term" value="P:isoleucine biosynthetic process"/>
    <property type="evidence" value="ECO:0007669"/>
    <property type="project" value="TreeGrafter"/>
</dbReference>
<dbReference type="InterPro" id="IPR012001">
    <property type="entry name" value="Thiamin_PyroP_enz_TPP-bd_dom"/>
</dbReference>
<feature type="domain" description="Thiamine pyrophosphate enzyme TPP-binding" evidence="6">
    <location>
        <begin position="395"/>
        <end position="541"/>
    </location>
</feature>
<evidence type="ECO:0000256" key="4">
    <source>
        <dbReference type="SAM" id="MobiDB-lite"/>
    </source>
</evidence>
<dbReference type="InterPro" id="IPR029035">
    <property type="entry name" value="DHS-like_NAD/FAD-binding_dom"/>
</dbReference>
<dbReference type="Pfam" id="PF02776">
    <property type="entry name" value="TPP_enzyme_N"/>
    <property type="match status" value="1"/>
</dbReference>
<dbReference type="SUPFAM" id="SSF52518">
    <property type="entry name" value="Thiamin diphosphate-binding fold (THDP-binding)"/>
    <property type="match status" value="2"/>
</dbReference>
<gene>
    <name evidence="8" type="ORF">KAR29_06055</name>
</gene>
<dbReference type="GO" id="GO:0050660">
    <property type="term" value="F:flavin adenine dinucleotide binding"/>
    <property type="evidence" value="ECO:0007669"/>
    <property type="project" value="TreeGrafter"/>
</dbReference>
<dbReference type="PANTHER" id="PTHR18968:SF13">
    <property type="entry name" value="ACETOLACTATE SYNTHASE CATALYTIC SUBUNIT, MITOCHONDRIAL"/>
    <property type="match status" value="1"/>
</dbReference>
<dbReference type="GO" id="GO:0003984">
    <property type="term" value="F:acetolactate synthase activity"/>
    <property type="evidence" value="ECO:0007669"/>
    <property type="project" value="TreeGrafter"/>
</dbReference>
<dbReference type="EMBL" id="CP072943">
    <property type="protein sequence ID" value="QTX33432.1"/>
    <property type="molecule type" value="Genomic_DNA"/>
</dbReference>
<evidence type="ECO:0000256" key="1">
    <source>
        <dbReference type="ARBA" id="ARBA00007812"/>
    </source>
</evidence>
<evidence type="ECO:0000256" key="3">
    <source>
        <dbReference type="RuleBase" id="RU362132"/>
    </source>
</evidence>
<dbReference type="KEGG" id="aram:KAR29_06055"/>
<accession>A0A9Q7F0V9</accession>
<dbReference type="PANTHER" id="PTHR18968">
    <property type="entry name" value="THIAMINE PYROPHOSPHATE ENZYMES"/>
    <property type="match status" value="1"/>
</dbReference>
<proteinExistence type="inferred from homology"/>
<dbReference type="Gene3D" id="3.40.50.1220">
    <property type="entry name" value="TPP-binding domain"/>
    <property type="match status" value="1"/>
</dbReference>
<dbReference type="InterPro" id="IPR045229">
    <property type="entry name" value="TPP_enz"/>
</dbReference>
<dbReference type="CDD" id="cd07035">
    <property type="entry name" value="TPP_PYR_POX_like"/>
    <property type="match status" value="1"/>
</dbReference>
<evidence type="ECO:0000259" key="6">
    <source>
        <dbReference type="Pfam" id="PF02775"/>
    </source>
</evidence>
<name>A0A9Q7F0V9_9BACT</name>
<keyword evidence="2 3" id="KW-0786">Thiamine pyrophosphate</keyword>
<dbReference type="InterPro" id="IPR029061">
    <property type="entry name" value="THDP-binding"/>
</dbReference>
<dbReference type="AlphaFoldDB" id="A0A9Q7F0V9"/>
<sequence length="575" mass="62136">MKSSDWIAHFLAERGVDVVFELIGGMTTHLVDSLYRCGRSRIVTMHHEQAAALAACGWAQVKGLPGVALATSGPGAVNLLTGVATAFFDSIPAVFITGQVNTDESSRGRPLRQLGFQETDIVAMATPVTKGARQAASAEEIPELFRWAFDLASKGRPGPVLLDLPMNLQRQEIDDRRPPLGGEDEAKPQKSSVDGKTLSLFLSSLGRALDASERPLLLVGNGVARSGTARSLSELVRRLRLPAVWSLMGKGLLEGCGDLASGMIGTYGNRWANRALSEADLLVVFGSRLDIRQTGVDVAAFEKGKKIFQVDIDGNELGGRVRPTEGLVADLRDVVPALLEGLGPVRGWPRWLERIDRMRELWPDTEELELPEGIHPNRLMARLASSGPAAGFVTDVGAHQMWAAQSLAVEGRPFLSSGGMGAMGYALPAAIGAGIAAQAPMMVLAGDGGFQCNIQELQTVVRNGLPLKIVIFDNRSLGMVRQFQEAYFEGRYPGTVWGYDAPDFEAIGRAYGIPSRTVRDEVRLDEALKWLWADRDRPALLVAAIPPQAATFPKMAFGQGLNRMDPRKDDPREGL</sequence>
<evidence type="ECO:0000313" key="9">
    <source>
        <dbReference type="Proteomes" id="UP000671879"/>
    </source>
</evidence>
<feature type="domain" description="Thiamine pyrophosphate enzyme central" evidence="5">
    <location>
        <begin position="207"/>
        <end position="338"/>
    </location>
</feature>
<dbReference type="InterPro" id="IPR012000">
    <property type="entry name" value="Thiamin_PyroP_enz_cen_dom"/>
</dbReference>
<keyword evidence="9" id="KW-1185">Reference proteome</keyword>
<dbReference type="InterPro" id="IPR011766">
    <property type="entry name" value="TPP_enzyme_TPP-bd"/>
</dbReference>
<feature type="region of interest" description="Disordered" evidence="4">
    <location>
        <begin position="172"/>
        <end position="192"/>
    </location>
</feature>
<comment type="similarity">
    <text evidence="1 3">Belongs to the TPP enzyme family.</text>
</comment>
<evidence type="ECO:0000313" key="8">
    <source>
        <dbReference type="EMBL" id="QTX33432.1"/>
    </source>
</evidence>
<dbReference type="SUPFAM" id="SSF52467">
    <property type="entry name" value="DHS-like NAD/FAD-binding domain"/>
    <property type="match status" value="1"/>
</dbReference>
<dbReference type="GO" id="GO:0000287">
    <property type="term" value="F:magnesium ion binding"/>
    <property type="evidence" value="ECO:0007669"/>
    <property type="project" value="InterPro"/>
</dbReference>
<reference evidence="9" key="1">
    <citation type="submission" date="2021-04" db="EMBL/GenBank/DDBJ databases">
        <title>A novel Synergistetes isolate from a pyrite-forming mixed culture.</title>
        <authorList>
            <person name="Bunk B."/>
            <person name="Sproer C."/>
            <person name="Spring S."/>
            <person name="Pester M."/>
        </authorList>
    </citation>
    <scope>NUCLEOTIDE SEQUENCE [LARGE SCALE GENOMIC DNA]</scope>
    <source>
        <strain evidence="9">J.5.4.2-T.3.5.2</strain>
    </source>
</reference>
<dbReference type="GO" id="GO:0009099">
    <property type="term" value="P:L-valine biosynthetic process"/>
    <property type="evidence" value="ECO:0007669"/>
    <property type="project" value="TreeGrafter"/>
</dbReference>
<dbReference type="Proteomes" id="UP000671879">
    <property type="component" value="Chromosome"/>
</dbReference>
<dbReference type="FunFam" id="3.40.50.970:FF:000007">
    <property type="entry name" value="Acetolactate synthase"/>
    <property type="match status" value="1"/>
</dbReference>
<dbReference type="Pfam" id="PF02775">
    <property type="entry name" value="TPP_enzyme_C"/>
    <property type="match status" value="1"/>
</dbReference>
<dbReference type="RefSeq" id="WP_274374718.1">
    <property type="nucleotide sequence ID" value="NZ_CP072943.1"/>
</dbReference>
<protein>
    <submittedName>
        <fullName evidence="8">Thiamine pyrophosphate-binding protein</fullName>
    </submittedName>
</protein>
<dbReference type="Gene3D" id="3.40.50.970">
    <property type="match status" value="2"/>
</dbReference>
<evidence type="ECO:0000259" key="5">
    <source>
        <dbReference type="Pfam" id="PF00205"/>
    </source>
</evidence>
<dbReference type="Pfam" id="PF00205">
    <property type="entry name" value="TPP_enzyme_M"/>
    <property type="match status" value="1"/>
</dbReference>
<dbReference type="GO" id="GO:0030976">
    <property type="term" value="F:thiamine pyrophosphate binding"/>
    <property type="evidence" value="ECO:0007669"/>
    <property type="project" value="InterPro"/>
</dbReference>
<evidence type="ECO:0000259" key="7">
    <source>
        <dbReference type="Pfam" id="PF02776"/>
    </source>
</evidence>